<evidence type="ECO:0000313" key="19">
    <source>
        <dbReference type="EMBL" id="CAG7821915.1"/>
    </source>
</evidence>
<dbReference type="CDD" id="cd07969">
    <property type="entry name" value="OBF_DNA_ligase_I"/>
    <property type="match status" value="1"/>
</dbReference>
<comment type="catalytic activity">
    <reaction evidence="13 15">
        <text>ATP + (deoxyribonucleotide)n-3'-hydroxyl + 5'-phospho-(deoxyribonucleotide)m = (deoxyribonucleotide)n+m + AMP + diphosphate.</text>
        <dbReference type="EC" id="6.5.1.1"/>
    </reaction>
</comment>
<comment type="subcellular location">
    <subcellularLocation>
        <location evidence="1">Nucleus</location>
    </subcellularLocation>
</comment>
<dbReference type="InterPro" id="IPR000977">
    <property type="entry name" value="DNA_ligase_ATP-dep"/>
</dbReference>
<sequence>MTLLLSKVQKQFSSNPSSEINFTLHWYTSLLQKLLMLLVLRFSRLITKLSFPRRPYPEFSMKQTKINNFFVKRSSGTDSSPTKSVDRKKTTAEDSDDEGKGRGKKSSPPVNVKKSQVMKNGRKRAIIYSDSEDEEPSPMKSPPEKIEQVPEMSPKKSSPEKRPASKDSLKTPAKSKDNKSTPNSSKKNGLSSVRNGRVTKSKKTSVKAKKSTSGTKIKGKTNTTSKSDSEEEEGSNSEEAMDEPMETEVERSPSKSKRNGVSAVEKDQAGRGRKSDSKVKSSPSSPPSKKKSQSKSDSQKEGDSDMDLPKKKEVDKSPKSAEKVVVKSMKLESGQAVKGWNTEYDPSKSKYHPIDDASWSRGQSVPYLALAITLKKIEETSSRLKNIEILSNFFRSVILLSPQDLRFSIYLCLNKLAPAYEGVELGIAETNLIKAIAQSTGRSDKDVKNQLSEKDLGEIAESSRTSQKTLFQPAPLTVASVFSKLKEIAGMTGKASLQKKISMIQSMLVACKYSEARFVVRSLAGKLRIGLAEQSLLQAIAQACYLTPPNQNQADDSIDWPPKKNMINAGSSLHPDEIKARAEKVAFKVKSCYCECPNYDILVDALLKDGVDGLEEYCRLTPGIPPRPMLAQPTKGVEDILHRFTDIKFTCEYKYDGERAQIHLLEDGRVEIYSRNQENNTLKFPDIVNRFKDCIGPEVTSCILDSEAVAWDREKEIILPFQVLSTRKRKDANEAEIKVQVIIYGFDLIYLNGDSLVKEPLVKRRELLKENFNVIPGQFEFAKSVDTDSMEHVQEFLEESIKGNCEGLMVKTLDVNASYELAKRSHKWLKLKKDYLTTGGDSLDLVVIGGFLGKGKRTGTYGAYLLACYDPDNEEFQTICKLGTGFSDEDLEKHTKTLEGHKIPKPKPYYQFHSNLTPDHWFDSAVVWEVKCADLSLSPVHKAAAGLEDPERGISLRFPRFIRIRDDKNPEDATSASQVAQMYKNQDVVKNNVGGAKDFEDEFY</sequence>
<keyword evidence="7 15" id="KW-0227">DNA damage</keyword>
<dbReference type="EC" id="6.5.1.1" evidence="15"/>
<dbReference type="GO" id="GO:0005739">
    <property type="term" value="C:mitochondrion"/>
    <property type="evidence" value="ECO:0007669"/>
    <property type="project" value="TreeGrafter"/>
</dbReference>
<organism evidence="19 20">
    <name type="scientific">Allacma fusca</name>
    <dbReference type="NCBI Taxonomy" id="39272"/>
    <lineage>
        <taxon>Eukaryota</taxon>
        <taxon>Metazoa</taxon>
        <taxon>Ecdysozoa</taxon>
        <taxon>Arthropoda</taxon>
        <taxon>Hexapoda</taxon>
        <taxon>Collembola</taxon>
        <taxon>Symphypleona</taxon>
        <taxon>Sminthuridae</taxon>
        <taxon>Allacma</taxon>
    </lineage>
</organism>
<dbReference type="Pfam" id="PF01068">
    <property type="entry name" value="DNA_ligase_A_M"/>
    <property type="match status" value="1"/>
</dbReference>
<feature type="compositionally biased region" description="Acidic residues" evidence="17">
    <location>
        <begin position="229"/>
        <end position="247"/>
    </location>
</feature>
<evidence type="ECO:0000313" key="20">
    <source>
        <dbReference type="Proteomes" id="UP000708208"/>
    </source>
</evidence>
<accession>A0A8J2LH38</accession>
<comment type="caution">
    <text evidence="19">The sequence shown here is derived from an EMBL/GenBank/DDBJ whole genome shotgun (WGS) entry which is preliminary data.</text>
</comment>
<feature type="compositionally biased region" description="Low complexity" evidence="17">
    <location>
        <begin position="211"/>
        <end position="226"/>
    </location>
</feature>
<dbReference type="PANTHER" id="PTHR45674:SF4">
    <property type="entry name" value="DNA LIGASE 1"/>
    <property type="match status" value="1"/>
</dbReference>
<evidence type="ECO:0000256" key="16">
    <source>
        <dbReference type="RuleBase" id="RU004196"/>
    </source>
</evidence>
<keyword evidence="12" id="KW-0131">Cell cycle</keyword>
<dbReference type="GO" id="GO:0006310">
    <property type="term" value="P:DNA recombination"/>
    <property type="evidence" value="ECO:0007669"/>
    <property type="project" value="UniProtKB-KW"/>
</dbReference>
<dbReference type="NCBIfam" id="TIGR00574">
    <property type="entry name" value="dnl1"/>
    <property type="match status" value="1"/>
</dbReference>
<dbReference type="InterPro" id="IPR016059">
    <property type="entry name" value="DNA_ligase_ATP-dep_CS"/>
</dbReference>
<keyword evidence="8 15" id="KW-0067">ATP-binding</keyword>
<keyword evidence="4" id="KW-0132">Cell division</keyword>
<keyword evidence="6 15" id="KW-0547">Nucleotide-binding</keyword>
<dbReference type="FunFam" id="2.40.50.140:FF:000062">
    <property type="entry name" value="DNA ligase"/>
    <property type="match status" value="1"/>
</dbReference>
<dbReference type="GO" id="GO:0003910">
    <property type="term" value="F:DNA ligase (ATP) activity"/>
    <property type="evidence" value="ECO:0007669"/>
    <property type="project" value="UniProtKB-EC"/>
</dbReference>
<keyword evidence="20" id="KW-1185">Reference proteome</keyword>
<dbReference type="Pfam" id="PF04679">
    <property type="entry name" value="DNA_ligase_A_C"/>
    <property type="match status" value="1"/>
</dbReference>
<evidence type="ECO:0000256" key="4">
    <source>
        <dbReference type="ARBA" id="ARBA00022618"/>
    </source>
</evidence>
<dbReference type="PROSITE" id="PS00333">
    <property type="entry name" value="DNA_LIGASE_A2"/>
    <property type="match status" value="1"/>
</dbReference>
<dbReference type="OrthoDB" id="206088at2759"/>
<dbReference type="GO" id="GO:0051301">
    <property type="term" value="P:cell division"/>
    <property type="evidence" value="ECO:0007669"/>
    <property type="project" value="UniProtKB-KW"/>
</dbReference>
<keyword evidence="10 15" id="KW-0234">DNA repair</keyword>
<evidence type="ECO:0000256" key="3">
    <source>
        <dbReference type="ARBA" id="ARBA00022598"/>
    </source>
</evidence>
<keyword evidence="11" id="KW-0539">Nucleus</keyword>
<feature type="domain" description="ATP-dependent DNA ligase family profile" evidence="18">
    <location>
        <begin position="734"/>
        <end position="870"/>
    </location>
</feature>
<evidence type="ECO:0000256" key="11">
    <source>
        <dbReference type="ARBA" id="ARBA00023242"/>
    </source>
</evidence>
<dbReference type="Pfam" id="PF04675">
    <property type="entry name" value="DNA_ligase_A_N"/>
    <property type="match status" value="1"/>
</dbReference>
<dbReference type="InterPro" id="IPR012309">
    <property type="entry name" value="DNA_ligase_ATP-dep_C"/>
</dbReference>
<dbReference type="PROSITE" id="PS50160">
    <property type="entry name" value="DNA_LIGASE_A3"/>
    <property type="match status" value="1"/>
</dbReference>
<dbReference type="GO" id="GO:0006281">
    <property type="term" value="P:DNA repair"/>
    <property type="evidence" value="ECO:0007669"/>
    <property type="project" value="UniProtKB-KW"/>
</dbReference>
<dbReference type="FunFam" id="3.30.470.30:FF:000002">
    <property type="entry name" value="DNA ligase"/>
    <property type="match status" value="1"/>
</dbReference>
<dbReference type="CDD" id="cd07900">
    <property type="entry name" value="Adenylation_DNA_ligase_I_Euk"/>
    <property type="match status" value="1"/>
</dbReference>
<evidence type="ECO:0000256" key="10">
    <source>
        <dbReference type="ARBA" id="ARBA00023204"/>
    </source>
</evidence>
<dbReference type="GO" id="GO:0005634">
    <property type="term" value="C:nucleus"/>
    <property type="evidence" value="ECO:0007669"/>
    <property type="project" value="UniProtKB-SubCell"/>
</dbReference>
<reference evidence="19" key="1">
    <citation type="submission" date="2021-06" db="EMBL/GenBank/DDBJ databases">
        <authorList>
            <person name="Hodson N. C."/>
            <person name="Mongue J. A."/>
            <person name="Jaron S. K."/>
        </authorList>
    </citation>
    <scope>NUCLEOTIDE SEQUENCE</scope>
</reference>
<evidence type="ECO:0000256" key="2">
    <source>
        <dbReference type="ARBA" id="ARBA00007572"/>
    </source>
</evidence>
<comment type="function">
    <text evidence="14">DNA ligase that seals nicks in double-stranded DNA during DNA replication, DNA recombination and DNA repair.</text>
</comment>
<dbReference type="InterPro" id="IPR012308">
    <property type="entry name" value="DNA_ligase_ATP-dep_N"/>
</dbReference>
<evidence type="ECO:0000256" key="13">
    <source>
        <dbReference type="ARBA" id="ARBA00034003"/>
    </source>
</evidence>
<evidence type="ECO:0000256" key="15">
    <source>
        <dbReference type="RuleBase" id="RU000617"/>
    </source>
</evidence>
<keyword evidence="9 15" id="KW-0233">DNA recombination</keyword>
<feature type="region of interest" description="Disordered" evidence="17">
    <location>
        <begin position="72"/>
        <end position="323"/>
    </location>
</feature>
<feature type="compositionally biased region" description="Basic and acidic residues" evidence="17">
    <location>
        <begin position="264"/>
        <end position="279"/>
    </location>
</feature>
<dbReference type="Proteomes" id="UP000708208">
    <property type="component" value="Unassembled WGS sequence"/>
</dbReference>
<dbReference type="GO" id="GO:0005524">
    <property type="term" value="F:ATP binding"/>
    <property type="evidence" value="ECO:0007669"/>
    <property type="project" value="UniProtKB-KW"/>
</dbReference>
<feature type="compositionally biased region" description="Basic and acidic residues" evidence="17">
    <location>
        <begin position="142"/>
        <end position="179"/>
    </location>
</feature>
<keyword evidence="5" id="KW-0235">DNA replication</keyword>
<comment type="similarity">
    <text evidence="2 16">Belongs to the ATP-dependent DNA ligase family.</text>
</comment>
<dbReference type="InterPro" id="IPR012310">
    <property type="entry name" value="DNA_ligase_ATP-dep_cent"/>
</dbReference>
<feature type="compositionally biased region" description="Low complexity" evidence="17">
    <location>
        <begin position="106"/>
        <end position="115"/>
    </location>
</feature>
<evidence type="ECO:0000256" key="6">
    <source>
        <dbReference type="ARBA" id="ARBA00022741"/>
    </source>
</evidence>
<feature type="compositionally biased region" description="Basic and acidic residues" evidence="17">
    <location>
        <begin position="297"/>
        <end position="323"/>
    </location>
</feature>
<evidence type="ECO:0000256" key="1">
    <source>
        <dbReference type="ARBA" id="ARBA00004123"/>
    </source>
</evidence>
<feature type="compositionally biased region" description="Polar residues" evidence="17">
    <location>
        <begin position="180"/>
        <end position="194"/>
    </location>
</feature>
<dbReference type="PANTHER" id="PTHR45674">
    <property type="entry name" value="DNA LIGASE 1/3 FAMILY MEMBER"/>
    <property type="match status" value="1"/>
</dbReference>
<dbReference type="GO" id="GO:0071897">
    <property type="term" value="P:DNA biosynthetic process"/>
    <property type="evidence" value="ECO:0007669"/>
    <property type="project" value="InterPro"/>
</dbReference>
<evidence type="ECO:0000256" key="5">
    <source>
        <dbReference type="ARBA" id="ARBA00022705"/>
    </source>
</evidence>
<dbReference type="AlphaFoldDB" id="A0A8J2LH38"/>
<dbReference type="GO" id="GO:0003677">
    <property type="term" value="F:DNA binding"/>
    <property type="evidence" value="ECO:0007669"/>
    <property type="project" value="InterPro"/>
</dbReference>
<evidence type="ECO:0000256" key="14">
    <source>
        <dbReference type="ARBA" id="ARBA00054532"/>
    </source>
</evidence>
<proteinExistence type="inferred from homology"/>
<keyword evidence="3 15" id="KW-0436">Ligase</keyword>
<dbReference type="FunFam" id="1.10.3260.10:FF:000001">
    <property type="entry name" value="DNA ligase"/>
    <property type="match status" value="1"/>
</dbReference>
<evidence type="ECO:0000256" key="8">
    <source>
        <dbReference type="ARBA" id="ARBA00022840"/>
    </source>
</evidence>
<dbReference type="PROSITE" id="PS00697">
    <property type="entry name" value="DNA_LIGASE_A1"/>
    <property type="match status" value="1"/>
</dbReference>
<feature type="compositionally biased region" description="Basic residues" evidence="17">
    <location>
        <begin position="197"/>
        <end position="210"/>
    </location>
</feature>
<evidence type="ECO:0000256" key="17">
    <source>
        <dbReference type="SAM" id="MobiDB-lite"/>
    </source>
</evidence>
<dbReference type="GO" id="GO:1903461">
    <property type="term" value="P:Okazaki fragment processing involved in mitotic DNA replication"/>
    <property type="evidence" value="ECO:0007669"/>
    <property type="project" value="TreeGrafter"/>
</dbReference>
<gene>
    <name evidence="19" type="ORF">AFUS01_LOCUS32220</name>
</gene>
<name>A0A8J2LH38_9HEXA</name>
<evidence type="ECO:0000259" key="18">
    <source>
        <dbReference type="PROSITE" id="PS50160"/>
    </source>
</evidence>
<feature type="compositionally biased region" description="Polar residues" evidence="17">
    <location>
        <begin position="74"/>
        <end position="83"/>
    </location>
</feature>
<dbReference type="InterPro" id="IPR050191">
    <property type="entry name" value="ATP-dep_DNA_ligase"/>
</dbReference>
<evidence type="ECO:0000256" key="9">
    <source>
        <dbReference type="ARBA" id="ARBA00023172"/>
    </source>
</evidence>
<evidence type="ECO:0000256" key="12">
    <source>
        <dbReference type="ARBA" id="ARBA00023306"/>
    </source>
</evidence>
<protein>
    <recommendedName>
        <fullName evidence="15">DNA ligase</fullName>
        <ecNumber evidence="15">6.5.1.1</ecNumber>
    </recommendedName>
</protein>
<evidence type="ECO:0000256" key="7">
    <source>
        <dbReference type="ARBA" id="ARBA00022763"/>
    </source>
</evidence>
<dbReference type="EMBL" id="CAJVCH010524846">
    <property type="protein sequence ID" value="CAG7821915.1"/>
    <property type="molecule type" value="Genomic_DNA"/>
</dbReference>